<reference evidence="2" key="2">
    <citation type="submission" date="2018-03" db="EMBL/GenBank/DDBJ databases">
        <title>The Triticum urartu genome reveals the dynamic nature of wheat genome evolution.</title>
        <authorList>
            <person name="Ling H."/>
            <person name="Ma B."/>
            <person name="Shi X."/>
            <person name="Liu H."/>
            <person name="Dong L."/>
            <person name="Sun H."/>
            <person name="Cao Y."/>
            <person name="Gao Q."/>
            <person name="Zheng S."/>
            <person name="Li Y."/>
            <person name="Yu Y."/>
            <person name="Du H."/>
            <person name="Qi M."/>
            <person name="Li Y."/>
            <person name="Yu H."/>
            <person name="Cui Y."/>
            <person name="Wang N."/>
            <person name="Chen C."/>
            <person name="Wu H."/>
            <person name="Zhao Y."/>
            <person name="Zhang J."/>
            <person name="Li Y."/>
            <person name="Zhou W."/>
            <person name="Zhang B."/>
            <person name="Hu W."/>
            <person name="Eijk M."/>
            <person name="Tang J."/>
            <person name="Witsenboer H."/>
            <person name="Zhao S."/>
            <person name="Li Z."/>
            <person name="Zhang A."/>
            <person name="Wang D."/>
            <person name="Liang C."/>
        </authorList>
    </citation>
    <scope>NUCLEOTIDE SEQUENCE [LARGE SCALE GENOMIC DNA]</scope>
    <source>
        <strain evidence="2">cv. G1812</strain>
    </source>
</reference>
<sequence length="158" mass="17103">MAADLMDPSPSPPQPPRTHARHPQPSPSLCDLDRPCSPPPASTSLEIEASPPSNHGCLAHRRARRSINLAGPDARVACLGSPATRTGQCHRLPRLRRLPPGPATGNGRFSQFLGRAGARSALAVWQLRVTMVQGRWHGGRYLCGEKQPPADHQERQQA</sequence>
<evidence type="ECO:0000313" key="2">
    <source>
        <dbReference type="EnsemblPlants" id="TuG1812G0100002173.01.T01"/>
    </source>
</evidence>
<protein>
    <submittedName>
        <fullName evidence="2">Uncharacterized protein</fullName>
    </submittedName>
</protein>
<reference evidence="2" key="3">
    <citation type="submission" date="2022-06" db="UniProtKB">
        <authorList>
            <consortium name="EnsemblPlants"/>
        </authorList>
    </citation>
    <scope>IDENTIFICATION</scope>
</reference>
<proteinExistence type="predicted"/>
<reference evidence="3" key="1">
    <citation type="journal article" date="2013" name="Nature">
        <title>Draft genome of the wheat A-genome progenitor Triticum urartu.</title>
        <authorList>
            <person name="Ling H.Q."/>
            <person name="Zhao S."/>
            <person name="Liu D."/>
            <person name="Wang J."/>
            <person name="Sun H."/>
            <person name="Zhang C."/>
            <person name="Fan H."/>
            <person name="Li D."/>
            <person name="Dong L."/>
            <person name="Tao Y."/>
            <person name="Gao C."/>
            <person name="Wu H."/>
            <person name="Li Y."/>
            <person name="Cui Y."/>
            <person name="Guo X."/>
            <person name="Zheng S."/>
            <person name="Wang B."/>
            <person name="Yu K."/>
            <person name="Liang Q."/>
            <person name="Yang W."/>
            <person name="Lou X."/>
            <person name="Chen J."/>
            <person name="Feng M."/>
            <person name="Jian J."/>
            <person name="Zhang X."/>
            <person name="Luo G."/>
            <person name="Jiang Y."/>
            <person name="Liu J."/>
            <person name="Wang Z."/>
            <person name="Sha Y."/>
            <person name="Zhang B."/>
            <person name="Wu H."/>
            <person name="Tang D."/>
            <person name="Shen Q."/>
            <person name="Xue P."/>
            <person name="Zou S."/>
            <person name="Wang X."/>
            <person name="Liu X."/>
            <person name="Wang F."/>
            <person name="Yang Y."/>
            <person name="An X."/>
            <person name="Dong Z."/>
            <person name="Zhang K."/>
            <person name="Zhang X."/>
            <person name="Luo M.C."/>
            <person name="Dvorak J."/>
            <person name="Tong Y."/>
            <person name="Wang J."/>
            <person name="Yang H."/>
            <person name="Li Z."/>
            <person name="Wang D."/>
            <person name="Zhang A."/>
            <person name="Wang J."/>
        </authorList>
    </citation>
    <scope>NUCLEOTIDE SEQUENCE</scope>
    <source>
        <strain evidence="3">cv. G1812</strain>
    </source>
</reference>
<accession>A0A8R7JZ50</accession>
<evidence type="ECO:0000256" key="1">
    <source>
        <dbReference type="SAM" id="MobiDB-lite"/>
    </source>
</evidence>
<keyword evidence="3" id="KW-1185">Reference proteome</keyword>
<feature type="region of interest" description="Disordered" evidence="1">
    <location>
        <begin position="1"/>
        <end position="57"/>
    </location>
</feature>
<name>A0A8R7JZ50_TRIUA</name>
<evidence type="ECO:0000313" key="3">
    <source>
        <dbReference type="Proteomes" id="UP000015106"/>
    </source>
</evidence>
<dbReference type="EnsemblPlants" id="TuG1812G0100002173.01.T01">
    <property type="protein sequence ID" value="TuG1812G0100002173.01.T01"/>
    <property type="gene ID" value="TuG1812G0100002173.01"/>
</dbReference>
<dbReference type="Gramene" id="TuG1812G0100002173.01.T01">
    <property type="protein sequence ID" value="TuG1812G0100002173.01.T01"/>
    <property type="gene ID" value="TuG1812G0100002173.01"/>
</dbReference>
<organism evidence="2 3">
    <name type="scientific">Triticum urartu</name>
    <name type="common">Red wild einkorn</name>
    <name type="synonym">Crithodium urartu</name>
    <dbReference type="NCBI Taxonomy" id="4572"/>
    <lineage>
        <taxon>Eukaryota</taxon>
        <taxon>Viridiplantae</taxon>
        <taxon>Streptophyta</taxon>
        <taxon>Embryophyta</taxon>
        <taxon>Tracheophyta</taxon>
        <taxon>Spermatophyta</taxon>
        <taxon>Magnoliopsida</taxon>
        <taxon>Liliopsida</taxon>
        <taxon>Poales</taxon>
        <taxon>Poaceae</taxon>
        <taxon>BOP clade</taxon>
        <taxon>Pooideae</taxon>
        <taxon>Triticodae</taxon>
        <taxon>Triticeae</taxon>
        <taxon>Triticinae</taxon>
        <taxon>Triticum</taxon>
    </lineage>
</organism>
<dbReference type="Proteomes" id="UP000015106">
    <property type="component" value="Chromosome 1"/>
</dbReference>
<dbReference type="AlphaFoldDB" id="A0A8R7JZ50"/>